<reference evidence="2 3" key="1">
    <citation type="journal article" date="2013" name="PLoS Genet.">
        <title>Distinctive expansion of potential virulence genes in the genome of the oomycete fish pathogen Saprolegnia parasitica.</title>
        <authorList>
            <person name="Jiang R.H."/>
            <person name="de Bruijn I."/>
            <person name="Haas B.J."/>
            <person name="Belmonte R."/>
            <person name="Lobach L."/>
            <person name="Christie J."/>
            <person name="van den Ackerveken G."/>
            <person name="Bottin A."/>
            <person name="Bulone V."/>
            <person name="Diaz-Moreno S.M."/>
            <person name="Dumas B."/>
            <person name="Fan L."/>
            <person name="Gaulin E."/>
            <person name="Govers F."/>
            <person name="Grenville-Briggs L.J."/>
            <person name="Horner N.R."/>
            <person name="Levin J.Z."/>
            <person name="Mammella M."/>
            <person name="Meijer H.J."/>
            <person name="Morris P."/>
            <person name="Nusbaum C."/>
            <person name="Oome S."/>
            <person name="Phillips A.J."/>
            <person name="van Rooyen D."/>
            <person name="Rzeszutek E."/>
            <person name="Saraiva M."/>
            <person name="Secombes C.J."/>
            <person name="Seidl M.F."/>
            <person name="Snel B."/>
            <person name="Stassen J.H."/>
            <person name="Sykes S."/>
            <person name="Tripathy S."/>
            <person name="van den Berg H."/>
            <person name="Vega-Arreguin J.C."/>
            <person name="Wawra S."/>
            <person name="Young S.K."/>
            <person name="Zeng Q."/>
            <person name="Dieguez-Uribeondo J."/>
            <person name="Russ C."/>
            <person name="Tyler B.M."/>
            <person name="van West P."/>
        </authorList>
    </citation>
    <scope>NUCLEOTIDE SEQUENCE [LARGE SCALE GENOMIC DNA]</scope>
    <source>
        <strain evidence="2 3">CBS 223.65</strain>
    </source>
</reference>
<keyword evidence="3" id="KW-1185">Reference proteome</keyword>
<feature type="transmembrane region" description="Helical" evidence="1">
    <location>
        <begin position="256"/>
        <end position="276"/>
    </location>
</feature>
<organism evidence="2 3">
    <name type="scientific">Saprolegnia parasitica (strain CBS 223.65)</name>
    <dbReference type="NCBI Taxonomy" id="695850"/>
    <lineage>
        <taxon>Eukaryota</taxon>
        <taxon>Sar</taxon>
        <taxon>Stramenopiles</taxon>
        <taxon>Oomycota</taxon>
        <taxon>Saprolegniomycetes</taxon>
        <taxon>Saprolegniales</taxon>
        <taxon>Saprolegniaceae</taxon>
        <taxon>Saprolegnia</taxon>
    </lineage>
</organism>
<dbReference type="OMA" id="NPRALCH"/>
<proteinExistence type="predicted"/>
<sequence length="293" mass="32186">MPPATPSPHYVYVAPTPLWIVRPVPIVVVFTATTYWSRPSCSSRLCQRDYAACRRLYNYDDCVCVPGLLHCMERQCRTDYIWGVTECQRSVNPRALCHLSCAPMVHGDYSVTNYSVLVGLSVQGISASNWAAYEVNVPELLEEAQATNGSVPWPVTIHTAPHDAGSDSRTELVAEIHTTGPSSMLSVQAFFLNASATEWLATTLFEYGVLFNTSQLAITSVQTFVIPLFNDTVATTTMDFDPTIQPPTTSSATNSGLGFVLGSLLGLGMFGLAYLCQRRQRRPSIAYANIEIR</sequence>
<evidence type="ECO:0000313" key="2">
    <source>
        <dbReference type="EMBL" id="KDO22439.1"/>
    </source>
</evidence>
<accession>A0A067BV70</accession>
<keyword evidence="1" id="KW-0812">Transmembrane</keyword>
<dbReference type="VEuPathDB" id="FungiDB:SPRG_12720"/>
<evidence type="ECO:0000313" key="3">
    <source>
        <dbReference type="Proteomes" id="UP000030745"/>
    </source>
</evidence>
<gene>
    <name evidence="2" type="ORF">SPRG_12720</name>
</gene>
<dbReference type="OrthoDB" id="10355487at2759"/>
<keyword evidence="1" id="KW-1133">Transmembrane helix</keyword>
<dbReference type="Proteomes" id="UP000030745">
    <property type="component" value="Unassembled WGS sequence"/>
</dbReference>
<dbReference type="GeneID" id="24134657"/>
<keyword evidence="1" id="KW-0472">Membrane</keyword>
<dbReference type="KEGG" id="spar:SPRG_12720"/>
<dbReference type="EMBL" id="KK583268">
    <property type="protein sequence ID" value="KDO22439.1"/>
    <property type="molecule type" value="Genomic_DNA"/>
</dbReference>
<evidence type="ECO:0000256" key="1">
    <source>
        <dbReference type="SAM" id="Phobius"/>
    </source>
</evidence>
<dbReference type="AlphaFoldDB" id="A0A067BV70"/>
<protein>
    <submittedName>
        <fullName evidence="2">Uncharacterized protein</fullName>
    </submittedName>
</protein>
<name>A0A067BV70_SAPPC</name>
<dbReference type="RefSeq" id="XP_012206827.1">
    <property type="nucleotide sequence ID" value="XM_012351437.1"/>
</dbReference>